<reference evidence="2 3" key="1">
    <citation type="journal article" date="2015" name="Sci. Rep.">
        <title>Chromosome-level genome map provides insights into diverse defense mechanisms in the medicinal fungus Ganoderma sinense.</title>
        <authorList>
            <person name="Zhu Y."/>
            <person name="Xu J."/>
            <person name="Sun C."/>
            <person name="Zhou S."/>
            <person name="Xu H."/>
            <person name="Nelson D.R."/>
            <person name="Qian J."/>
            <person name="Song J."/>
            <person name="Luo H."/>
            <person name="Xiang L."/>
            <person name="Li Y."/>
            <person name="Xu Z."/>
            <person name="Ji A."/>
            <person name="Wang L."/>
            <person name="Lu S."/>
            <person name="Hayward A."/>
            <person name="Sun W."/>
            <person name="Li X."/>
            <person name="Schwartz D.C."/>
            <person name="Wang Y."/>
            <person name="Chen S."/>
        </authorList>
    </citation>
    <scope>NUCLEOTIDE SEQUENCE [LARGE SCALE GENOMIC DNA]</scope>
    <source>
        <strain evidence="2 3">ZZ0214-1</strain>
    </source>
</reference>
<feature type="region of interest" description="Disordered" evidence="1">
    <location>
        <begin position="233"/>
        <end position="273"/>
    </location>
</feature>
<feature type="region of interest" description="Disordered" evidence="1">
    <location>
        <begin position="1"/>
        <end position="62"/>
    </location>
</feature>
<organism evidence="2 3">
    <name type="scientific">Ganoderma sinense ZZ0214-1</name>
    <dbReference type="NCBI Taxonomy" id="1077348"/>
    <lineage>
        <taxon>Eukaryota</taxon>
        <taxon>Fungi</taxon>
        <taxon>Dikarya</taxon>
        <taxon>Basidiomycota</taxon>
        <taxon>Agaricomycotina</taxon>
        <taxon>Agaricomycetes</taxon>
        <taxon>Polyporales</taxon>
        <taxon>Polyporaceae</taxon>
        <taxon>Ganoderma</taxon>
    </lineage>
</organism>
<protein>
    <submittedName>
        <fullName evidence="2">Uncharacterized protein</fullName>
    </submittedName>
</protein>
<feature type="compositionally biased region" description="Polar residues" evidence="1">
    <location>
        <begin position="1"/>
        <end position="12"/>
    </location>
</feature>
<feature type="compositionally biased region" description="Low complexity" evidence="1">
    <location>
        <begin position="237"/>
        <end position="265"/>
    </location>
</feature>
<feature type="compositionally biased region" description="Acidic residues" evidence="1">
    <location>
        <begin position="1189"/>
        <end position="1214"/>
    </location>
</feature>
<dbReference type="EMBL" id="AYKW01000003">
    <property type="protein sequence ID" value="PIL35257.1"/>
    <property type="molecule type" value="Genomic_DNA"/>
</dbReference>
<name>A0A2G8SNA6_9APHY</name>
<feature type="region of interest" description="Disordered" evidence="1">
    <location>
        <begin position="806"/>
        <end position="839"/>
    </location>
</feature>
<keyword evidence="3" id="KW-1185">Reference proteome</keyword>
<evidence type="ECO:0000256" key="1">
    <source>
        <dbReference type="SAM" id="MobiDB-lite"/>
    </source>
</evidence>
<comment type="caution">
    <text evidence="2">The sequence shown here is derived from an EMBL/GenBank/DDBJ whole genome shotgun (WGS) entry which is preliminary data.</text>
</comment>
<dbReference type="Pfam" id="PF18759">
    <property type="entry name" value="Plavaka"/>
    <property type="match status" value="1"/>
</dbReference>
<feature type="compositionally biased region" description="Basic and acidic residues" evidence="1">
    <location>
        <begin position="1144"/>
        <end position="1154"/>
    </location>
</feature>
<dbReference type="InterPro" id="IPR041078">
    <property type="entry name" value="Plavaka"/>
</dbReference>
<feature type="region of interest" description="Disordered" evidence="1">
    <location>
        <begin position="1085"/>
        <end position="1240"/>
    </location>
</feature>
<feature type="compositionally biased region" description="Acidic residues" evidence="1">
    <location>
        <begin position="1227"/>
        <end position="1238"/>
    </location>
</feature>
<feature type="compositionally biased region" description="Basic residues" evidence="1">
    <location>
        <begin position="1095"/>
        <end position="1108"/>
    </location>
</feature>
<dbReference type="STRING" id="1077348.A0A2G8SNA6"/>
<evidence type="ECO:0000313" key="3">
    <source>
        <dbReference type="Proteomes" id="UP000230002"/>
    </source>
</evidence>
<gene>
    <name evidence="2" type="ORF">GSI_01982</name>
</gene>
<sequence>MSQFSRTINSAPASPEEEIYRTEPDGFGIFREYARRPRTDPEAGDSLESVSDAPGLDKPTEQDVPKYSSIAWITRAVAITVNPTSSTPDYGPFKNASQFRLMDYFYGRSDTKSLDALDDLIAVIRSPGFSPDDLEGFSARTAEHALDVWVSPSGIFSAQDGWHESSVEVSLPKTGAKYKSEEDAPKFPVVGLIHRKLLPLIKSIIQDTASRFSHAYHWFPHRKFWSPPGPGSCTSFPTEATPSTGTSSASTQSSSSTSSSAKTPSQPERASPPCPIRVYTDCYNSNAMLEADAAIRMKPRVPGDAPGVEYVILPLLLWSDATLLSNFGSASLWPIYLYFGSLSKYVRGRPTEFAAHHLAYIPGLPDALKDFYMATYGRSPSKDTLKFCKREIFQQVWLQLLDAEFMEAYEHGILLTCGDGVIRRVFPRIFTYSADYPEKVLIAAMKPLARCLCPRCLMPKDKVAEAGSKADDQRRRNCKRQDTKTLQANVQRARKNLFKGFSINGTHVTNWTDAESLTPIQSAFSARLSPFGVNFYEILAPDLMHEFELGVWKGVFTHLMRMLAAKGDDAVEEFNSRMRRMPTFGRDRIRRFWHDVSSRKRLAARDYEAFLITIMPAFEGLLDLRDDETVADLLFELANWHALAKLRLHTAVTLDIFRAATSHMYKAIRRFAETTCPRYATKELPSEAAARVRRAKTASTNTEQSTTRKATAFTVHHTYKFHSLGDYPEYIERSGTTDNFNTQVGELEHRHVKRFYARTNRVAYELQIARKERKRSLLASIRQRDSFRPLSAQKQEKKRAKIALAEARGRSTQRPHPPAQIRSRALSPTPPHEHYAVSKSHRQTVDLYQWLGDNQGDPAVADFMPLLFEHVVRRLLGREAEPEEGFSEDQLHGVQILNHRLYRHSTIRINYTSYDMRREQDTINPRTHADIMVLSPDNDSNPYWFARVISIFHANVRYVGPGATRATQKWQRIDFVWVRWFERDTSYPAGFQHRRLPRLHFVDATDPDYAPFGFVDPDDIIRGAYLIPGFEHGSTTDLLGPSKLARRLIDDGDDDDDYCYHYVCMFVEHDVYMRHLGGGVGHRGVGIDVDTSRQHASRISRRGAHKRRSEGGARVANTAQPLLGEDSEEGATGSEHEDDAEDGADGRASRHLDFGDGSEANGGENRTNNDSRSGSIDGDEDGESKSEEHEDEDDEQHESESDEREDHGDEEDIDDGMRSDDDKRDDDADPESGDEDVYVDTVYAAEGFAPL</sequence>
<feature type="compositionally biased region" description="Basic and acidic residues" evidence="1">
    <location>
        <begin position="1215"/>
        <end position="1226"/>
    </location>
</feature>
<accession>A0A2G8SNA6</accession>
<dbReference type="AlphaFoldDB" id="A0A2G8SNA6"/>
<feature type="compositionally biased region" description="Basic and acidic residues" evidence="1">
    <location>
        <begin position="32"/>
        <end position="41"/>
    </location>
</feature>
<evidence type="ECO:0000313" key="2">
    <source>
        <dbReference type="EMBL" id="PIL35257.1"/>
    </source>
</evidence>
<dbReference type="OrthoDB" id="2687259at2759"/>
<dbReference type="Proteomes" id="UP000230002">
    <property type="component" value="Unassembled WGS sequence"/>
</dbReference>
<proteinExistence type="predicted"/>